<feature type="domain" description="Glycosyl hydrolase family 13 catalytic" evidence="3">
    <location>
        <begin position="118"/>
        <end position="492"/>
    </location>
</feature>
<comment type="caution">
    <text evidence="4">The sequence shown here is derived from an EMBL/GenBank/DDBJ whole genome shotgun (WGS) entry which is preliminary data.</text>
</comment>
<dbReference type="BioCyc" id="EBAC796937-HMP:GMGH-324-MONOMER"/>
<dbReference type="InterPro" id="IPR006047">
    <property type="entry name" value="GH13_cat_dom"/>
</dbReference>
<dbReference type="EMBL" id="AFZE01000045">
    <property type="protein sequence ID" value="EHL13024.1"/>
    <property type="molecule type" value="Genomic_DNA"/>
</dbReference>
<dbReference type="CDD" id="cd11338">
    <property type="entry name" value="AmyAc_CMD"/>
    <property type="match status" value="1"/>
</dbReference>
<dbReference type="InterPro" id="IPR017853">
    <property type="entry name" value="GH"/>
</dbReference>
<dbReference type="PATRIC" id="fig|796937.3.peg.1546"/>
<dbReference type="GO" id="GO:0016798">
    <property type="term" value="F:hydrolase activity, acting on glycosyl bonds"/>
    <property type="evidence" value="ECO:0007669"/>
    <property type="project" value="UniProtKB-KW"/>
</dbReference>
<protein>
    <recommendedName>
        <fullName evidence="3">Glycosyl hydrolase family 13 catalytic domain-containing protein</fullName>
    </recommendedName>
</protein>
<dbReference type="PANTHER" id="PTHR10357">
    <property type="entry name" value="ALPHA-AMYLASE FAMILY MEMBER"/>
    <property type="match status" value="1"/>
</dbReference>
<evidence type="ECO:0000256" key="1">
    <source>
        <dbReference type="ARBA" id="ARBA00022801"/>
    </source>
</evidence>
<dbReference type="Pfam" id="PF00128">
    <property type="entry name" value="Alpha-amylase"/>
    <property type="match status" value="1"/>
</dbReference>
<dbReference type="SMART" id="SM00642">
    <property type="entry name" value="Aamy"/>
    <property type="match status" value="1"/>
</dbReference>
<name>G9X1Q1_9FIRM</name>
<evidence type="ECO:0000313" key="5">
    <source>
        <dbReference type="Proteomes" id="UP000006437"/>
    </source>
</evidence>
<evidence type="ECO:0000259" key="3">
    <source>
        <dbReference type="SMART" id="SM00642"/>
    </source>
</evidence>
<keyword evidence="2" id="KW-0326">Glycosidase</keyword>
<dbReference type="SUPFAM" id="SSF51445">
    <property type="entry name" value="(Trans)glycosidases"/>
    <property type="match status" value="1"/>
</dbReference>
<reference evidence="4 5" key="1">
    <citation type="submission" date="2011-08" db="EMBL/GenBank/DDBJ databases">
        <title>The Genome Sequence of Eubacteriaceae bacterium ACC19a.</title>
        <authorList>
            <consortium name="The Broad Institute Genome Sequencing Platform"/>
            <person name="Earl A."/>
            <person name="Ward D."/>
            <person name="Feldgarden M."/>
            <person name="Gevers D."/>
            <person name="Sizova M."/>
            <person name="Hazen A."/>
            <person name="Epstein S."/>
            <person name="Young S.K."/>
            <person name="Zeng Q."/>
            <person name="Gargeya S."/>
            <person name="Fitzgerald M."/>
            <person name="Haas B."/>
            <person name="Abouelleil A."/>
            <person name="Alvarado L."/>
            <person name="Arachchi H.M."/>
            <person name="Berlin A."/>
            <person name="Brown A."/>
            <person name="Chapman S.B."/>
            <person name="Chen Z."/>
            <person name="Dunbar C."/>
            <person name="Freedman E."/>
            <person name="Gearin G."/>
            <person name="Gellesch M."/>
            <person name="Goldberg J."/>
            <person name="Griggs A."/>
            <person name="Gujja S."/>
            <person name="Heiman D."/>
            <person name="Howarth C."/>
            <person name="Larson L."/>
            <person name="Lui A."/>
            <person name="MacDonald P.J.P."/>
            <person name="Montmayeur A."/>
            <person name="Murphy C."/>
            <person name="Neiman D."/>
            <person name="Pearson M."/>
            <person name="Priest M."/>
            <person name="Roberts A."/>
            <person name="Saif S."/>
            <person name="Shea T."/>
            <person name="Shenoy N."/>
            <person name="Sisk P."/>
            <person name="Stolte C."/>
            <person name="Sykes S."/>
            <person name="Wortman J."/>
            <person name="Nusbaum C."/>
            <person name="Birren B."/>
        </authorList>
    </citation>
    <scope>NUCLEOTIDE SEQUENCE [LARGE SCALE GENOMIC DNA]</scope>
    <source>
        <strain evidence="4 5">ACC19a</strain>
    </source>
</reference>
<dbReference type="RefSeq" id="WP_009524561.1">
    <property type="nucleotide sequence ID" value="NZ_JBQMYZ010000017.1"/>
</dbReference>
<dbReference type="PANTHER" id="PTHR10357:SF210">
    <property type="entry name" value="MALTODEXTRIN GLUCOSIDASE"/>
    <property type="match status" value="1"/>
</dbReference>
<evidence type="ECO:0000256" key="2">
    <source>
        <dbReference type="ARBA" id="ARBA00023295"/>
    </source>
</evidence>
<dbReference type="Gene3D" id="3.90.400.10">
    <property type="entry name" value="Oligo-1,6-glucosidase, Domain 2"/>
    <property type="match status" value="1"/>
</dbReference>
<gene>
    <name evidence="4" type="ORF">HMPREF9629_00324</name>
</gene>
<dbReference type="AlphaFoldDB" id="G9X1Q1"/>
<dbReference type="HOGENOM" id="CLU_006462_6_4_9"/>
<organism evidence="4 5">
    <name type="scientific">Peptoanaerobacter stomatis</name>
    <dbReference type="NCBI Taxonomy" id="796937"/>
    <lineage>
        <taxon>Bacteria</taxon>
        <taxon>Bacillati</taxon>
        <taxon>Bacillota</taxon>
        <taxon>Clostridia</taxon>
        <taxon>Peptostreptococcales</taxon>
        <taxon>Filifactoraceae</taxon>
        <taxon>Peptoanaerobacter</taxon>
    </lineage>
</organism>
<accession>G9X1Q1</accession>
<evidence type="ECO:0000313" key="4">
    <source>
        <dbReference type="EMBL" id="EHL13024.1"/>
    </source>
</evidence>
<keyword evidence="1" id="KW-0378">Hydrolase</keyword>
<dbReference type="Gene3D" id="3.20.20.80">
    <property type="entry name" value="Glycosidases"/>
    <property type="match status" value="1"/>
</dbReference>
<dbReference type="InterPro" id="IPR045857">
    <property type="entry name" value="O16G_dom_2"/>
</dbReference>
<proteinExistence type="predicted"/>
<dbReference type="Proteomes" id="UP000006437">
    <property type="component" value="Unassembled WGS sequence"/>
</dbReference>
<dbReference type="GO" id="GO:0005975">
    <property type="term" value="P:carbohydrate metabolic process"/>
    <property type="evidence" value="ECO:0007669"/>
    <property type="project" value="InterPro"/>
</dbReference>
<sequence length="580" mass="68583">MYYNSLDEQYKCPVGAVKLGEKIEFFIESPDTLEAYLVIKRDDMPYVSVPMQKAEKNGKFGFKTEFVPSEAMLYFYHFQINEPRETKIIQKNYDIDYQLTVYEDFTVPKWYKNAIIYQIFPDRFYNPFKTPIAYKPNSFIYATWKDKPMNIINEKKELVRQDFYGGNLYGVIEKLDYLKLLGIDVIYFNPIFESNSNHKYNTKDYHKIDSMLGDEETFKKLIAEAKKRDIEIILDGVFNHTGDDSEYFISAKKDKSSKYYSWYYFKEYPNVYESWWGFDTLPKVNCMDESYQNFIMGEGNSVLNHWTSLGVKGWRLDVVDELDGSFVEKFKANMRKVNEESVLIGEVWEDASNKTAYSQRKKYFMGHQLDSVMGYPFKENVQNFLNGNINGYQITENFKTLWENYPREAFYANMNLISTHDTPRCINVLNFDETNFKSAVTVQMTFAGVPHIYYADEVGETGQMCPDNRRGFPWGEENEEILNFYKKLINLRKNNNIFVDGEIEFFYLNDDVFSYKRYFKDDPEKVVYVMIMRKNTLLSLELKPMTVFEYFSGETIKCGYGTLNHNFDKGCYIISTYPLN</sequence>